<dbReference type="EMBL" id="QGGI01000015">
    <property type="protein sequence ID" value="PWJ89311.1"/>
    <property type="molecule type" value="Genomic_DNA"/>
</dbReference>
<dbReference type="SUPFAM" id="SSF51445">
    <property type="entry name" value="(Trans)glycosidases"/>
    <property type="match status" value="1"/>
</dbReference>
<accession>A0AA45HI00</accession>
<evidence type="ECO:0000313" key="1">
    <source>
        <dbReference type="EMBL" id="PWJ89311.1"/>
    </source>
</evidence>
<sequence length="335" mass="40432">MKKSIYLIILLSLIQTIIYSKGIIIANDSIMLKTFRDENTQYFKNMAEHINKNYDETIIHLGKETAYKKGSLFFYKTSKENLKTLLDNLKTKKYIWFLDSYGSEEFEYIYQNYETIAKENLKFLENSNIEYDGIAIDLEWINLNSNFQNNKKMIEIVKNLKKIVGEKKLFLFSSIIEDEKENSLRGYDESELSKYATLVPMIYIKDFGYYLHENKLKLNFNENRLENLLKYFNSKNYKISYSLESGIILHRNQNLYFIKTINNIDSLYSKTKQIYIDEQKHYKIEKLIVIEDFYIQRNDSLYEKILQNEEIYFLKINPEAVENSFWIWEYFIYYD</sequence>
<dbReference type="Proteomes" id="UP000245921">
    <property type="component" value="Unassembled WGS sequence"/>
</dbReference>
<proteinExistence type="predicted"/>
<dbReference type="AlphaFoldDB" id="A0AA45HI00"/>
<dbReference type="InterPro" id="IPR017853">
    <property type="entry name" value="GH"/>
</dbReference>
<reference evidence="1 2" key="1">
    <citation type="submission" date="2018-05" db="EMBL/GenBank/DDBJ databases">
        <title>Genomic Encyclopedia of Type Strains, Phase IV (KMG-IV): sequencing the most valuable type-strain genomes for metagenomic binning, comparative biology and taxonomic classification.</title>
        <authorList>
            <person name="Goeker M."/>
        </authorList>
    </citation>
    <scope>NUCLEOTIDE SEQUENCE [LARGE SCALE GENOMIC DNA]</scope>
    <source>
        <strain evidence="1 2">DSM 24906</strain>
    </source>
</reference>
<protein>
    <submittedName>
        <fullName evidence="1">Uncharacterized protein</fullName>
    </submittedName>
</protein>
<name>A0AA45HI00_9BACT</name>
<gene>
    <name evidence="1" type="ORF">C7380_11537</name>
</gene>
<organism evidence="1 2">
    <name type="scientific">Oceanotoga teriensis</name>
    <dbReference type="NCBI Taxonomy" id="515440"/>
    <lineage>
        <taxon>Bacteria</taxon>
        <taxon>Thermotogati</taxon>
        <taxon>Thermotogota</taxon>
        <taxon>Thermotogae</taxon>
        <taxon>Petrotogales</taxon>
        <taxon>Petrotogaceae</taxon>
        <taxon>Oceanotoga</taxon>
    </lineage>
</organism>
<dbReference type="RefSeq" id="WP_109605517.1">
    <property type="nucleotide sequence ID" value="NZ_QGGI01000015.1"/>
</dbReference>
<evidence type="ECO:0000313" key="2">
    <source>
        <dbReference type="Proteomes" id="UP000245921"/>
    </source>
</evidence>
<keyword evidence="2" id="KW-1185">Reference proteome</keyword>
<comment type="caution">
    <text evidence="1">The sequence shown here is derived from an EMBL/GenBank/DDBJ whole genome shotgun (WGS) entry which is preliminary data.</text>
</comment>